<name>A0A0P9DIY7_9CHLR</name>
<evidence type="ECO:0008006" key="3">
    <source>
        <dbReference type="Google" id="ProtNLM"/>
    </source>
</evidence>
<feature type="non-terminal residue" evidence="1">
    <location>
        <position position="99"/>
    </location>
</feature>
<protein>
    <recommendedName>
        <fullName evidence="3">DinB-like domain-containing protein</fullName>
    </recommendedName>
</protein>
<comment type="caution">
    <text evidence="1">The sequence shown here is derived from an EMBL/GenBank/DDBJ whole genome shotgun (WGS) entry which is preliminary data.</text>
</comment>
<accession>A0A0P9DIY7</accession>
<dbReference type="Proteomes" id="UP000050509">
    <property type="component" value="Unassembled WGS sequence"/>
</dbReference>
<dbReference type="AlphaFoldDB" id="A0A0P9DIY7"/>
<evidence type="ECO:0000313" key="1">
    <source>
        <dbReference type="EMBL" id="KPV49822.1"/>
    </source>
</evidence>
<proteinExistence type="predicted"/>
<organism evidence="1 2">
    <name type="scientific">Kouleothrix aurantiaca</name>
    <dbReference type="NCBI Taxonomy" id="186479"/>
    <lineage>
        <taxon>Bacteria</taxon>
        <taxon>Bacillati</taxon>
        <taxon>Chloroflexota</taxon>
        <taxon>Chloroflexia</taxon>
        <taxon>Chloroflexales</taxon>
        <taxon>Roseiflexineae</taxon>
        <taxon>Roseiflexaceae</taxon>
        <taxon>Kouleothrix</taxon>
    </lineage>
</organism>
<sequence length="99" mass="11175">MDVRQPIAAQYLAALEMLKGAIAACPDALWQRAGDITPFWQVAYHALFYTNLYLNESEQAITLWPGHREEYRHEKPHDGPAPEPASKAAVLEFLAHCQN</sequence>
<gene>
    <name evidence="1" type="ORF">SE17_30435</name>
</gene>
<evidence type="ECO:0000313" key="2">
    <source>
        <dbReference type="Proteomes" id="UP000050509"/>
    </source>
</evidence>
<dbReference type="EMBL" id="LJCR01001728">
    <property type="protein sequence ID" value="KPV49822.1"/>
    <property type="molecule type" value="Genomic_DNA"/>
</dbReference>
<reference evidence="1 2" key="1">
    <citation type="submission" date="2015-09" db="EMBL/GenBank/DDBJ databases">
        <title>Draft genome sequence of Kouleothrix aurantiaca JCM 19913.</title>
        <authorList>
            <person name="Hemp J."/>
        </authorList>
    </citation>
    <scope>NUCLEOTIDE SEQUENCE [LARGE SCALE GENOMIC DNA]</scope>
    <source>
        <strain evidence="1 2">COM-B</strain>
    </source>
</reference>
<keyword evidence="2" id="KW-1185">Reference proteome</keyword>